<evidence type="ECO:0000259" key="3">
    <source>
        <dbReference type="Pfam" id="PF00144"/>
    </source>
</evidence>
<accession>A0A6M0H379</accession>
<dbReference type="InterPro" id="IPR050491">
    <property type="entry name" value="AmpC-like"/>
</dbReference>
<feature type="domain" description="Beta-lactamase-related" evidence="3">
    <location>
        <begin position="20"/>
        <end position="329"/>
    </location>
</feature>
<dbReference type="PANTHER" id="PTHR46825">
    <property type="entry name" value="D-ALANYL-D-ALANINE-CARBOXYPEPTIDASE/ENDOPEPTIDASE AMPH"/>
    <property type="match status" value="1"/>
</dbReference>
<sequence>MMNKENLNKIKTDIDNYFNNLSEDDKFSGEILVSIKGEKIISKAFGMANYELDVPNTTRTKFRIGSVTKQFTAAAILQLYDKGLLDINDTLDRYVPNYPKGNKVTIHHLLTHTSGIFNHTSIKGFVESIMKNPHNAESLIEEFKDCPYDFEPGTKHLYSNSGFILLGYIIEKISKKSYKEYLQENIFDKLLMNDSGYDDHIEVIKNRASGYALKEDEKTLLNCDFIDMTIPYASGSLYSTVEDLYLWNNGLLEGKVISKDSLNKMSSKYADAGKEGYYGYGLFIDEIELGGKVRKKVYHGGGIPGFFSENDIFPDDDIQVIMLTNIATMKFAPKIDAVESIIFKYIQ</sequence>
<dbReference type="PANTHER" id="PTHR46825:SF11">
    <property type="entry name" value="PENICILLIN-BINDING PROTEIN 4"/>
    <property type="match status" value="1"/>
</dbReference>
<dbReference type="Gene3D" id="3.40.710.10">
    <property type="entry name" value="DD-peptidase/beta-lactamase superfamily"/>
    <property type="match status" value="1"/>
</dbReference>
<dbReference type="Pfam" id="PF00144">
    <property type="entry name" value="Beta-lactamase"/>
    <property type="match status" value="1"/>
</dbReference>
<evidence type="ECO:0000256" key="1">
    <source>
        <dbReference type="ARBA" id="ARBA00004370"/>
    </source>
</evidence>
<dbReference type="GO" id="GO:0016020">
    <property type="term" value="C:membrane"/>
    <property type="evidence" value="ECO:0007669"/>
    <property type="project" value="UniProtKB-SubCell"/>
</dbReference>
<evidence type="ECO:0000313" key="4">
    <source>
        <dbReference type="EMBL" id="NEU05206.1"/>
    </source>
</evidence>
<dbReference type="SUPFAM" id="SSF56601">
    <property type="entry name" value="beta-lactamase/transpeptidase-like"/>
    <property type="match status" value="1"/>
</dbReference>
<keyword evidence="2" id="KW-0472">Membrane</keyword>
<gene>
    <name evidence="4" type="ORF">G3M99_10150</name>
</gene>
<protein>
    <submittedName>
        <fullName evidence="4">Beta-lactamase family protein</fullName>
    </submittedName>
</protein>
<comment type="subcellular location">
    <subcellularLocation>
        <location evidence="1">Membrane</location>
    </subcellularLocation>
</comment>
<organism evidence="4 5">
    <name type="scientific">Clostridium senegalense</name>
    <dbReference type="NCBI Taxonomy" id="1465809"/>
    <lineage>
        <taxon>Bacteria</taxon>
        <taxon>Bacillati</taxon>
        <taxon>Bacillota</taxon>
        <taxon>Clostridia</taxon>
        <taxon>Eubacteriales</taxon>
        <taxon>Clostridiaceae</taxon>
        <taxon>Clostridium</taxon>
    </lineage>
</organism>
<proteinExistence type="predicted"/>
<dbReference type="AlphaFoldDB" id="A0A6M0H379"/>
<dbReference type="InterPro" id="IPR012338">
    <property type="entry name" value="Beta-lactam/transpept-like"/>
</dbReference>
<comment type="caution">
    <text evidence="4">The sequence shown here is derived from an EMBL/GenBank/DDBJ whole genome shotgun (WGS) entry which is preliminary data.</text>
</comment>
<reference evidence="4 5" key="1">
    <citation type="submission" date="2020-02" db="EMBL/GenBank/DDBJ databases">
        <title>Genome assembly of a novel Clostridium senegalense strain.</title>
        <authorList>
            <person name="Gupta T.B."/>
            <person name="Jauregui R."/>
            <person name="Maclean P."/>
            <person name="Nawarathana A."/>
            <person name="Brightwell G."/>
        </authorList>
    </citation>
    <scope>NUCLEOTIDE SEQUENCE [LARGE SCALE GENOMIC DNA]</scope>
    <source>
        <strain evidence="4 5">AGRFS4</strain>
    </source>
</reference>
<keyword evidence="5" id="KW-1185">Reference proteome</keyword>
<evidence type="ECO:0000256" key="2">
    <source>
        <dbReference type="ARBA" id="ARBA00023136"/>
    </source>
</evidence>
<dbReference type="Proteomes" id="UP000481872">
    <property type="component" value="Unassembled WGS sequence"/>
</dbReference>
<dbReference type="RefSeq" id="WP_199870078.1">
    <property type="nucleotide sequence ID" value="NZ_JAAGPU010000017.1"/>
</dbReference>
<dbReference type="InterPro" id="IPR001466">
    <property type="entry name" value="Beta-lactam-related"/>
</dbReference>
<evidence type="ECO:0000313" key="5">
    <source>
        <dbReference type="Proteomes" id="UP000481872"/>
    </source>
</evidence>
<name>A0A6M0H379_9CLOT</name>
<dbReference type="EMBL" id="JAAGPU010000017">
    <property type="protein sequence ID" value="NEU05206.1"/>
    <property type="molecule type" value="Genomic_DNA"/>
</dbReference>